<dbReference type="RefSeq" id="WP_103805138.1">
    <property type="nucleotide sequence ID" value="NZ_PQVG01000003.1"/>
</dbReference>
<proteinExistence type="predicted"/>
<gene>
    <name evidence="1" type="ORF">C3L50_05360</name>
</gene>
<sequence length="110" mass="12446">MLKILIPKDAKIGDYFMDKGQEMALSYYTTSSVLNLDLLESSFDLMSNPLFQMAKRADWMMPTPFVLNDAVIIKQKIKPSPKTIKPIALNVVNVIQKDSLGIEKDSLRKP</sequence>
<dbReference type="Proteomes" id="UP000237310">
    <property type="component" value="Unassembled WGS sequence"/>
</dbReference>
<evidence type="ECO:0000313" key="2">
    <source>
        <dbReference type="Proteomes" id="UP000237310"/>
    </source>
</evidence>
<dbReference type="AlphaFoldDB" id="A0A2S5ABY1"/>
<organism evidence="1 2">
    <name type="scientific">Flavobacterium alvei</name>
    <dbReference type="NCBI Taxonomy" id="2080416"/>
    <lineage>
        <taxon>Bacteria</taxon>
        <taxon>Pseudomonadati</taxon>
        <taxon>Bacteroidota</taxon>
        <taxon>Flavobacteriia</taxon>
        <taxon>Flavobacteriales</taxon>
        <taxon>Flavobacteriaceae</taxon>
        <taxon>Flavobacterium</taxon>
    </lineage>
</organism>
<dbReference type="EMBL" id="PQVG01000003">
    <property type="protein sequence ID" value="POY40075.1"/>
    <property type="molecule type" value="Genomic_DNA"/>
</dbReference>
<evidence type="ECO:0000313" key="1">
    <source>
        <dbReference type="EMBL" id="POY40075.1"/>
    </source>
</evidence>
<name>A0A2S5ABY1_9FLAO</name>
<reference evidence="1 2" key="1">
    <citation type="submission" date="2018-01" db="EMBL/GenBank/DDBJ databases">
        <authorList>
            <person name="Gaut B.S."/>
            <person name="Morton B.R."/>
            <person name="Clegg M.T."/>
            <person name="Duvall M.R."/>
        </authorList>
    </citation>
    <scope>NUCLEOTIDE SEQUENCE [LARGE SCALE GENOMIC DNA]</scope>
    <source>
        <strain evidence="1 2">HR-AY</strain>
    </source>
</reference>
<keyword evidence="2" id="KW-1185">Reference proteome</keyword>
<protein>
    <submittedName>
        <fullName evidence="1">Uncharacterized protein</fullName>
    </submittedName>
</protein>
<accession>A0A2S5ABY1</accession>
<comment type="caution">
    <text evidence="1">The sequence shown here is derived from an EMBL/GenBank/DDBJ whole genome shotgun (WGS) entry which is preliminary data.</text>
</comment>